<proteinExistence type="inferred from homology"/>
<dbReference type="GO" id="GO:0005525">
    <property type="term" value="F:GTP binding"/>
    <property type="evidence" value="ECO:0007669"/>
    <property type="project" value="UniProtKB-KW"/>
</dbReference>
<keyword evidence="16" id="KW-0479">Metal-binding</keyword>
<dbReference type="Gene3D" id="1.10.287.1770">
    <property type="match status" value="1"/>
</dbReference>
<dbReference type="PANTHER" id="PTHR43185">
    <property type="entry name" value="FERROUS IRON TRANSPORT PROTEIN B"/>
    <property type="match status" value="1"/>
</dbReference>
<evidence type="ECO:0000256" key="12">
    <source>
        <dbReference type="ARBA" id="ARBA00023136"/>
    </source>
</evidence>
<keyword evidence="5 17" id="KW-0410">Iron transport</keyword>
<dbReference type="SUPFAM" id="SSF52540">
    <property type="entry name" value="P-loop containing nucleoside triphosphate hydrolases"/>
    <property type="match status" value="1"/>
</dbReference>
<comment type="subcellular location">
    <subcellularLocation>
        <location evidence="2 17">Cell membrane</location>
        <topology evidence="2 17">Multi-pass membrane protein</topology>
    </subcellularLocation>
</comment>
<dbReference type="GO" id="GO:0005886">
    <property type="term" value="C:plasma membrane"/>
    <property type="evidence" value="ECO:0007669"/>
    <property type="project" value="UniProtKB-SubCell"/>
</dbReference>
<evidence type="ECO:0000259" key="18">
    <source>
        <dbReference type="PROSITE" id="PS51711"/>
    </source>
</evidence>
<reference evidence="19 20" key="1">
    <citation type="submission" date="2017-04" db="EMBL/GenBank/DDBJ databases">
        <authorList>
            <person name="Afonso C.L."/>
            <person name="Miller P.J."/>
            <person name="Scott M.A."/>
            <person name="Spackman E."/>
            <person name="Goraichik I."/>
            <person name="Dimitrov K.M."/>
            <person name="Suarez D.L."/>
            <person name="Swayne D.E."/>
        </authorList>
    </citation>
    <scope>NUCLEOTIDE SEQUENCE [LARGE SCALE GENOMIC DNA]</scope>
    <source>
        <strain evidence="19 20">11</strain>
    </source>
</reference>
<evidence type="ECO:0000256" key="17">
    <source>
        <dbReference type="RuleBase" id="RU362098"/>
    </source>
</evidence>
<evidence type="ECO:0000256" key="11">
    <source>
        <dbReference type="ARBA" id="ARBA00023134"/>
    </source>
</evidence>
<accession>A0A1X7JW71</accession>
<dbReference type="PROSITE" id="PS51711">
    <property type="entry name" value="G_FEOB"/>
    <property type="match status" value="1"/>
</dbReference>
<feature type="binding site" evidence="15">
    <location>
        <begin position="10"/>
        <end position="17"/>
    </location>
    <ligand>
        <name>GTP</name>
        <dbReference type="ChEBI" id="CHEBI:37565"/>
        <label>1</label>
    </ligand>
</feature>
<keyword evidence="10" id="KW-0406">Ion transport</keyword>
<feature type="transmembrane region" description="Helical" evidence="17">
    <location>
        <begin position="429"/>
        <end position="455"/>
    </location>
</feature>
<dbReference type="NCBIfam" id="TIGR00437">
    <property type="entry name" value="feoB"/>
    <property type="match status" value="1"/>
</dbReference>
<evidence type="ECO:0000256" key="5">
    <source>
        <dbReference type="ARBA" id="ARBA00022496"/>
    </source>
</evidence>
<keyword evidence="20" id="KW-1185">Reference proteome</keyword>
<evidence type="ECO:0000256" key="8">
    <source>
        <dbReference type="ARBA" id="ARBA00022989"/>
    </source>
</evidence>
<dbReference type="InterPro" id="IPR011640">
    <property type="entry name" value="Fe2_transport_prot_B_C"/>
</dbReference>
<dbReference type="RefSeq" id="WP_085494046.1">
    <property type="nucleotide sequence ID" value="NZ_FXAZ01000002.1"/>
</dbReference>
<evidence type="ECO:0000256" key="15">
    <source>
        <dbReference type="PIRSR" id="PIRSR603373-1"/>
    </source>
</evidence>
<dbReference type="Pfam" id="PF17910">
    <property type="entry name" value="FeoB_Cyto"/>
    <property type="match status" value="1"/>
</dbReference>
<evidence type="ECO:0000256" key="10">
    <source>
        <dbReference type="ARBA" id="ARBA00023065"/>
    </source>
</evidence>
<keyword evidence="9 17" id="KW-0408">Iron</keyword>
<dbReference type="EMBL" id="FXAZ01000002">
    <property type="protein sequence ID" value="SMG32686.1"/>
    <property type="molecule type" value="Genomic_DNA"/>
</dbReference>
<dbReference type="GO" id="GO:0015093">
    <property type="term" value="F:ferrous iron transmembrane transporter activity"/>
    <property type="evidence" value="ECO:0007669"/>
    <property type="project" value="UniProtKB-UniRule"/>
</dbReference>
<gene>
    <name evidence="19" type="ORF">SAMN06295960_1796</name>
</gene>
<dbReference type="InterPro" id="IPR050860">
    <property type="entry name" value="FeoB_GTPase"/>
</dbReference>
<keyword evidence="8 17" id="KW-1133">Transmembrane helix</keyword>
<feature type="binding site" evidence="15">
    <location>
        <begin position="35"/>
        <end position="39"/>
    </location>
    <ligand>
        <name>GTP</name>
        <dbReference type="ChEBI" id="CHEBI:37565"/>
        <label>2</label>
    </ligand>
</feature>
<dbReference type="GO" id="GO:0046872">
    <property type="term" value="F:metal ion binding"/>
    <property type="evidence" value="ECO:0007669"/>
    <property type="project" value="UniProtKB-KW"/>
</dbReference>
<feature type="transmembrane region" description="Helical" evidence="17">
    <location>
        <begin position="461"/>
        <end position="481"/>
    </location>
</feature>
<evidence type="ECO:0000256" key="3">
    <source>
        <dbReference type="ARBA" id="ARBA00022448"/>
    </source>
</evidence>
<dbReference type="InterPro" id="IPR006073">
    <property type="entry name" value="GTP-bd"/>
</dbReference>
<dbReference type="Pfam" id="PF02421">
    <property type="entry name" value="FeoB_N"/>
    <property type="match status" value="1"/>
</dbReference>
<dbReference type="Gene3D" id="3.40.50.300">
    <property type="entry name" value="P-loop containing nucleotide triphosphate hydrolases"/>
    <property type="match status" value="1"/>
</dbReference>
<keyword evidence="4" id="KW-1003">Cell membrane</keyword>
<evidence type="ECO:0000256" key="4">
    <source>
        <dbReference type="ARBA" id="ARBA00022475"/>
    </source>
</evidence>
<feature type="binding site" evidence="15">
    <location>
        <begin position="54"/>
        <end position="57"/>
    </location>
    <ligand>
        <name>GTP</name>
        <dbReference type="ChEBI" id="CHEBI:37565"/>
        <label>1</label>
    </ligand>
</feature>
<keyword evidence="11 15" id="KW-0342">GTP-binding</keyword>
<feature type="binding site" evidence="16">
    <location>
        <position position="24"/>
    </location>
    <ligand>
        <name>Mg(2+)</name>
        <dbReference type="ChEBI" id="CHEBI:18420"/>
        <label>2</label>
    </ligand>
</feature>
<keyword evidence="6 17" id="KW-0812">Transmembrane</keyword>
<evidence type="ECO:0000256" key="7">
    <source>
        <dbReference type="ARBA" id="ARBA00022741"/>
    </source>
</evidence>
<evidence type="ECO:0000256" key="6">
    <source>
        <dbReference type="ARBA" id="ARBA00022692"/>
    </source>
</evidence>
<sequence length="676" mass="74823">MSNWSAALVGNPNTGKTSLFNALTRSYEYVGNWTGVTVEKKVGQLRAHGGELIDLPGIYSLQPLSKDEGVAVQYLIEEQPHAILNVIDASQLERNLYLTIQLLEYEAPMLIAMNMNDVAEGRGMKIQEHKLAELLHVSVIRVNARRNQGIPNLLSSLSTEGRSMQDSTSRFKLDYGKEIEQAITELVRLLPAVQHLAPRWLALQYLENNKVVQQWLQEHAPAHALAMMNIRNNTEKKLQAAGKALHLAQHIRAVRMAFIRELQDVSVSRAQRTSATLTDRIDAVVTNRWLGIPIFMLVMYLMFKLTFEWIGSPVSDLLDSFFGGALTDWLNDGLAWAGASEFTRALLVDGILAGVGGVLVFVPQILILFLFISFVEDSGYMARVTLVMDRLMESVGLNGKAFIPFIIGFGCNVPGIMAARSMEQPRERLVTSLLVPFMSCSARLPVYALFAGVFFSSNQALIVLSLYALGIVLTLILAKLFTKMLMKDEQSIFVVELPPYRMPQWRTLFRSTWEKGKGFVRKAGTLILGGSVLIWLLSYMGPGGFNVDMDHSFLAKLGGILAPVLAPLGFGTWQAGASLVTGFLAKEIVVSTMNIIYHAPDMSLLSLEIGKAFTPVSAYTFCVFVLLYVPCLATVGVLRKETNSWKWTLFSIGYALVIAYTVALIVRLIGLSLGYV</sequence>
<feature type="binding site" evidence="16">
    <location>
        <position position="21"/>
    </location>
    <ligand>
        <name>Mg(2+)</name>
        <dbReference type="ChEBI" id="CHEBI:18420"/>
        <label>2</label>
    </ligand>
</feature>
<feature type="transmembrane region" description="Helical" evidence="17">
    <location>
        <begin position="351"/>
        <end position="375"/>
    </location>
</feature>
<dbReference type="InterPro" id="IPR027417">
    <property type="entry name" value="P-loop_NTPase"/>
</dbReference>
<dbReference type="InterPro" id="IPR030389">
    <property type="entry name" value="G_FEOB_dom"/>
</dbReference>
<dbReference type="InterPro" id="IPR003373">
    <property type="entry name" value="Fe2_transport_prot-B"/>
</dbReference>
<keyword evidence="3 17" id="KW-0813">Transport</keyword>
<dbReference type="PANTHER" id="PTHR43185:SF1">
    <property type="entry name" value="FE(2+) TRANSPORTER FEOB"/>
    <property type="match status" value="1"/>
</dbReference>
<name>A0A1X7JW71_9BACL</name>
<feature type="domain" description="FeoB-type G" evidence="18">
    <location>
        <begin position="3"/>
        <end position="163"/>
    </location>
</feature>
<keyword evidence="7 15" id="KW-0547">Nucleotide-binding</keyword>
<feature type="transmembrane region" description="Helical" evidence="17">
    <location>
        <begin position="395"/>
        <end position="417"/>
    </location>
</feature>
<evidence type="ECO:0000256" key="1">
    <source>
        <dbReference type="ARBA" id="ARBA00003926"/>
    </source>
</evidence>
<feature type="transmembrane region" description="Helical" evidence="17">
    <location>
        <begin position="523"/>
        <end position="541"/>
    </location>
</feature>
<dbReference type="PRINTS" id="PR00326">
    <property type="entry name" value="GTP1OBG"/>
</dbReference>
<keyword evidence="12 17" id="KW-0472">Membrane</keyword>
<dbReference type="Proteomes" id="UP000193834">
    <property type="component" value="Unassembled WGS sequence"/>
</dbReference>
<feature type="binding site" evidence="15">
    <location>
        <begin position="114"/>
        <end position="117"/>
    </location>
    <ligand>
        <name>GTP</name>
        <dbReference type="ChEBI" id="CHEBI:37565"/>
        <label>1</label>
    </ligand>
</feature>
<evidence type="ECO:0000256" key="14">
    <source>
        <dbReference type="NCBIfam" id="TIGR00437"/>
    </source>
</evidence>
<dbReference type="InterPro" id="IPR011642">
    <property type="entry name" value="Gate_dom"/>
</dbReference>
<feature type="transmembrane region" description="Helical" evidence="17">
    <location>
        <begin position="617"/>
        <end position="638"/>
    </location>
</feature>
<evidence type="ECO:0000256" key="2">
    <source>
        <dbReference type="ARBA" id="ARBA00004651"/>
    </source>
</evidence>
<comment type="function">
    <text evidence="1 17">Probable transporter of a GTP-driven Fe(2+) uptake system.</text>
</comment>
<keyword evidence="16" id="KW-0460">Magnesium</keyword>
<dbReference type="AlphaFoldDB" id="A0A1X7JW71"/>
<dbReference type="STRING" id="1852522.SAMN06295960_1796"/>
<feature type="binding site" evidence="16">
    <location>
        <position position="22"/>
    </location>
    <ligand>
        <name>Mg(2+)</name>
        <dbReference type="ChEBI" id="CHEBI:18420"/>
        <label>1</label>
    </ligand>
</feature>
<evidence type="ECO:0000256" key="13">
    <source>
        <dbReference type="ARBA" id="ARBA00031200"/>
    </source>
</evidence>
<comment type="similarity">
    <text evidence="17">Belongs to the TRAFAC class TrmE-Era-EngA-EngB-Septin-like GTPase superfamily. FeoB GTPase (TC 9.A.8) family.</text>
</comment>
<evidence type="ECO:0000256" key="16">
    <source>
        <dbReference type="PIRSR" id="PIRSR603373-2"/>
    </source>
</evidence>
<feature type="transmembrane region" description="Helical" evidence="17">
    <location>
        <begin position="553"/>
        <end position="570"/>
    </location>
</feature>
<dbReference type="Pfam" id="PF07664">
    <property type="entry name" value="FeoB_C"/>
    <property type="match status" value="1"/>
</dbReference>
<evidence type="ECO:0000313" key="19">
    <source>
        <dbReference type="EMBL" id="SMG32686.1"/>
    </source>
</evidence>
<feature type="transmembrane region" description="Helical" evidence="17">
    <location>
        <begin position="650"/>
        <end position="670"/>
    </location>
</feature>
<dbReference type="InterPro" id="IPR041069">
    <property type="entry name" value="FeoB_Cyto"/>
</dbReference>
<protein>
    <recommendedName>
        <fullName evidence="13 14">Ferrous iron transport protein B</fullName>
    </recommendedName>
</protein>
<feature type="transmembrane region" description="Helical" evidence="17">
    <location>
        <begin position="289"/>
        <end position="307"/>
    </location>
</feature>
<evidence type="ECO:0000313" key="20">
    <source>
        <dbReference type="Proteomes" id="UP000193834"/>
    </source>
</evidence>
<dbReference type="OrthoDB" id="9809127at2"/>
<evidence type="ECO:0000256" key="9">
    <source>
        <dbReference type="ARBA" id="ARBA00023004"/>
    </source>
</evidence>
<dbReference type="Pfam" id="PF07670">
    <property type="entry name" value="Gate"/>
    <property type="match status" value="2"/>
</dbReference>
<dbReference type="CDD" id="cd01879">
    <property type="entry name" value="FeoB"/>
    <property type="match status" value="1"/>
</dbReference>
<organism evidence="19 20">
    <name type="scientific">Paenibacillus aquistagni</name>
    <dbReference type="NCBI Taxonomy" id="1852522"/>
    <lineage>
        <taxon>Bacteria</taxon>
        <taxon>Bacillati</taxon>
        <taxon>Bacillota</taxon>
        <taxon>Bacilli</taxon>
        <taxon>Bacillales</taxon>
        <taxon>Paenibacillaceae</taxon>
        <taxon>Paenibacillus</taxon>
    </lineage>
</organism>